<keyword evidence="1" id="KW-1133">Transmembrane helix</keyword>
<keyword evidence="1" id="KW-0812">Transmembrane</keyword>
<evidence type="ECO:0000256" key="1">
    <source>
        <dbReference type="SAM" id="Phobius"/>
    </source>
</evidence>
<organism evidence="3 4">
    <name type="scientific">Ruminococcus flavefaciens</name>
    <dbReference type="NCBI Taxonomy" id="1265"/>
    <lineage>
        <taxon>Bacteria</taxon>
        <taxon>Bacillati</taxon>
        <taxon>Bacillota</taxon>
        <taxon>Clostridia</taxon>
        <taxon>Eubacteriales</taxon>
        <taxon>Oscillospiraceae</taxon>
        <taxon>Ruminococcus</taxon>
    </lineage>
</organism>
<gene>
    <name evidence="3" type="ORF">SAMN02910280_2576</name>
</gene>
<evidence type="ECO:0000313" key="4">
    <source>
        <dbReference type="Proteomes" id="UP000183461"/>
    </source>
</evidence>
<dbReference type="AlphaFoldDB" id="A0A1K1P8Q5"/>
<reference evidence="3 4" key="1">
    <citation type="submission" date="2016-11" db="EMBL/GenBank/DDBJ databases">
        <authorList>
            <person name="Jaros S."/>
            <person name="Januszkiewicz K."/>
            <person name="Wedrychowicz H."/>
        </authorList>
    </citation>
    <scope>NUCLEOTIDE SEQUENCE [LARGE SCALE GENOMIC DNA]</scope>
    <source>
        <strain evidence="3 4">YL228</strain>
    </source>
</reference>
<dbReference type="Proteomes" id="UP000183461">
    <property type="component" value="Unassembled WGS sequence"/>
</dbReference>
<dbReference type="RefSeq" id="WP_072300794.1">
    <property type="nucleotide sequence ID" value="NZ_FPIP01000007.1"/>
</dbReference>
<feature type="transmembrane region" description="Helical" evidence="1">
    <location>
        <begin position="169"/>
        <end position="193"/>
    </location>
</feature>
<proteinExistence type="predicted"/>
<sequence>MSKVNVLDNTTGWVFILVGILVILIGAVMLAVFVWLGFKRPEYRKEHFTGQTMGTVERMSNIYSCNIRVPLVSYTVNGQTYKVAGPRFAACTTVFADVAGMQVLGGGSNITVDGELPTVVKMKGNAAAAQAAMESRYPVGKSVAVFYDPDKPKKAFVERDAPLSKTLSTILSAVSAAVSVIGLVILIIGVVALTR</sequence>
<dbReference type="InterPro" id="IPR021994">
    <property type="entry name" value="DUF3592"/>
</dbReference>
<name>A0A1K1P8Q5_RUMFL</name>
<feature type="transmembrane region" description="Helical" evidence="1">
    <location>
        <begin position="12"/>
        <end position="38"/>
    </location>
</feature>
<dbReference type="Pfam" id="PF12158">
    <property type="entry name" value="DUF3592"/>
    <property type="match status" value="1"/>
</dbReference>
<evidence type="ECO:0000259" key="2">
    <source>
        <dbReference type="Pfam" id="PF12158"/>
    </source>
</evidence>
<accession>A0A1K1P8Q5</accession>
<evidence type="ECO:0000313" key="3">
    <source>
        <dbReference type="EMBL" id="SFW43829.1"/>
    </source>
</evidence>
<dbReference type="EMBL" id="FPIP01000007">
    <property type="protein sequence ID" value="SFW43829.1"/>
    <property type="molecule type" value="Genomic_DNA"/>
</dbReference>
<protein>
    <recommendedName>
        <fullName evidence="2">DUF3592 domain-containing protein</fullName>
    </recommendedName>
</protein>
<keyword evidence="1" id="KW-0472">Membrane</keyword>
<feature type="domain" description="DUF3592" evidence="2">
    <location>
        <begin position="130"/>
        <end position="160"/>
    </location>
</feature>